<feature type="transmembrane region" description="Helical" evidence="5">
    <location>
        <begin position="64"/>
        <end position="87"/>
    </location>
</feature>
<feature type="transmembrane region" description="Helical" evidence="5">
    <location>
        <begin position="99"/>
        <end position="120"/>
    </location>
</feature>
<comment type="subcellular location">
    <subcellularLocation>
        <location evidence="1">Cell membrane</location>
        <topology evidence="1">Multi-pass membrane protein</topology>
    </subcellularLocation>
</comment>
<dbReference type="InterPro" id="IPR020846">
    <property type="entry name" value="MFS_dom"/>
</dbReference>
<evidence type="ECO:0000259" key="6">
    <source>
        <dbReference type="PROSITE" id="PS50850"/>
    </source>
</evidence>
<evidence type="ECO:0000256" key="1">
    <source>
        <dbReference type="ARBA" id="ARBA00004651"/>
    </source>
</evidence>
<sequence>MESQIIAAEELAPDTGKPVSKLNLGRFGAGFIFFCIVFMMSGTIGSTVLLPARFNTLGIGQGETILGTMNSIGIIFALISNVIFGALSDASHSRFGKRTPWIIVGGPIAGLGFYLTSISLTLPTIVASWSLLQIGLNCMIAPCVAILSDRVPQKYRGSMSAFYGAGQIVGQSMGTIIGSAFIDAPKTGFMIGTICWCLCGIGTVLLLPRELSAATDTTEKFDIKQVAMQFRPPTKGARDFYLALIGRLMLIFGYNMIVGYQLYVCMKYIGQDAKAAAATVSTMAVITMIVSLVVSLVSGPISDRIGKRKLPVFVSSAIIAIGIAVPWVLKSQFSMFAYAALMGLGYGIYMAVDQALNVDVLPNPDEAGKDLGILNLANTLGQVIAPIVVSSIVVATGGYFLVFPIAIAAVMVGAVVILFIKKVK</sequence>
<dbReference type="PROSITE" id="PS50850">
    <property type="entry name" value="MFS"/>
    <property type="match status" value="1"/>
</dbReference>
<gene>
    <name evidence="8" type="ORF">BDLFYP24_01984</name>
    <name evidence="7" type="ORF">GBB04_01160</name>
</gene>
<feature type="transmembrane region" description="Helical" evidence="5">
    <location>
        <begin position="188"/>
        <end position="207"/>
    </location>
</feature>
<feature type="domain" description="Major facilitator superfamily (MFS) profile" evidence="6">
    <location>
        <begin position="18"/>
        <end position="424"/>
    </location>
</feature>
<accession>A0A6N2TKM9</accession>
<dbReference type="PANTHER" id="PTHR23528:SF1">
    <property type="entry name" value="MAJOR FACILITATOR SUPERFAMILY (MFS) PROFILE DOMAIN-CONTAINING PROTEIN"/>
    <property type="match status" value="1"/>
</dbReference>
<dbReference type="AlphaFoldDB" id="A0A6N2TKM9"/>
<evidence type="ECO:0000256" key="2">
    <source>
        <dbReference type="ARBA" id="ARBA00022692"/>
    </source>
</evidence>
<feature type="transmembrane region" description="Helical" evidence="5">
    <location>
        <begin position="27"/>
        <end position="52"/>
    </location>
</feature>
<keyword evidence="3 5" id="KW-1133">Transmembrane helix</keyword>
<dbReference type="GO" id="GO:0005886">
    <property type="term" value="C:plasma membrane"/>
    <property type="evidence" value="ECO:0007669"/>
    <property type="project" value="UniProtKB-SubCell"/>
</dbReference>
<proteinExistence type="predicted"/>
<feature type="transmembrane region" description="Helical" evidence="5">
    <location>
        <begin position="240"/>
        <end position="263"/>
    </location>
</feature>
<evidence type="ECO:0000313" key="8">
    <source>
        <dbReference type="EMBL" id="VYT04601.1"/>
    </source>
</evidence>
<feature type="transmembrane region" description="Helical" evidence="5">
    <location>
        <begin position="399"/>
        <end position="420"/>
    </location>
</feature>
<feature type="transmembrane region" description="Helical" evidence="5">
    <location>
        <begin position="335"/>
        <end position="352"/>
    </location>
</feature>
<feature type="transmembrane region" description="Helical" evidence="5">
    <location>
        <begin position="310"/>
        <end position="329"/>
    </location>
</feature>
<dbReference type="Proteomes" id="UP000429211">
    <property type="component" value="Unassembled WGS sequence"/>
</dbReference>
<dbReference type="GO" id="GO:0022857">
    <property type="term" value="F:transmembrane transporter activity"/>
    <property type="evidence" value="ECO:0007669"/>
    <property type="project" value="InterPro"/>
</dbReference>
<dbReference type="EMBL" id="WDPD01000001">
    <property type="protein sequence ID" value="KAB7462419.1"/>
    <property type="molecule type" value="Genomic_DNA"/>
</dbReference>
<protein>
    <submittedName>
        <fullName evidence="7">MFS transporter</fullName>
    </submittedName>
    <submittedName>
        <fullName evidence="8">Major Facilitator Superfamily protein</fullName>
    </submittedName>
</protein>
<reference evidence="8" key="2">
    <citation type="submission" date="2019-11" db="EMBL/GenBank/DDBJ databases">
        <authorList>
            <person name="Feng L."/>
        </authorList>
    </citation>
    <scope>NUCLEOTIDE SEQUENCE</scope>
    <source>
        <strain evidence="8">BdentiumLFYP24</strain>
    </source>
</reference>
<evidence type="ECO:0000256" key="4">
    <source>
        <dbReference type="ARBA" id="ARBA00023136"/>
    </source>
</evidence>
<feature type="transmembrane region" description="Helical" evidence="5">
    <location>
        <begin position="160"/>
        <end position="182"/>
    </location>
</feature>
<evidence type="ECO:0000256" key="5">
    <source>
        <dbReference type="SAM" id="Phobius"/>
    </source>
</evidence>
<feature type="transmembrane region" description="Helical" evidence="5">
    <location>
        <begin position="126"/>
        <end position="148"/>
    </location>
</feature>
<evidence type="ECO:0000313" key="7">
    <source>
        <dbReference type="EMBL" id="KAB7462419.1"/>
    </source>
</evidence>
<reference evidence="7 9" key="1">
    <citation type="journal article" date="2019" name="Nat. Med.">
        <title>A library of human gut bacterial isolates paired with longitudinal multiomics data enables mechanistic microbiome research.</title>
        <authorList>
            <person name="Poyet M."/>
            <person name="Groussin M."/>
            <person name="Gibbons S.M."/>
            <person name="Avila-Pacheco J."/>
            <person name="Jiang X."/>
            <person name="Kearney S.M."/>
            <person name="Perrotta A.R."/>
            <person name="Berdy B."/>
            <person name="Zhao S."/>
            <person name="Lieberman T.D."/>
            <person name="Swanson P.K."/>
            <person name="Smith M."/>
            <person name="Roesemann S."/>
            <person name="Alexander J.E."/>
            <person name="Rich S.A."/>
            <person name="Livny J."/>
            <person name="Vlamakis H."/>
            <person name="Clish C."/>
            <person name="Bullock K."/>
            <person name="Deik A."/>
            <person name="Scott J."/>
            <person name="Pierce K.A."/>
            <person name="Xavier R.J."/>
            <person name="Alm E.J."/>
        </authorList>
    </citation>
    <scope>NUCLEOTIDE SEQUENCE [LARGE SCALE GENOMIC DNA]</scope>
    <source>
        <strain evidence="7 9">BIOML-A2</strain>
    </source>
</reference>
<dbReference type="Gene3D" id="1.20.1250.20">
    <property type="entry name" value="MFS general substrate transporter like domains"/>
    <property type="match status" value="2"/>
</dbReference>
<dbReference type="PANTHER" id="PTHR23528">
    <property type="match status" value="1"/>
</dbReference>
<keyword evidence="2 5" id="KW-0812">Transmembrane</keyword>
<dbReference type="Pfam" id="PF13347">
    <property type="entry name" value="MFS_2"/>
    <property type="match status" value="1"/>
</dbReference>
<evidence type="ECO:0000256" key="3">
    <source>
        <dbReference type="ARBA" id="ARBA00022989"/>
    </source>
</evidence>
<name>A0A6N2TKM9_9BIFI</name>
<dbReference type="EMBL" id="CACRSP010000004">
    <property type="protein sequence ID" value="VYT04601.1"/>
    <property type="molecule type" value="Genomic_DNA"/>
</dbReference>
<dbReference type="SUPFAM" id="SSF103473">
    <property type="entry name" value="MFS general substrate transporter"/>
    <property type="match status" value="1"/>
</dbReference>
<dbReference type="RefSeq" id="WP_034522405.1">
    <property type="nucleotide sequence ID" value="NZ_CACRSP010000004.1"/>
</dbReference>
<dbReference type="InterPro" id="IPR036259">
    <property type="entry name" value="MFS_trans_sf"/>
</dbReference>
<feature type="transmembrane region" description="Helical" evidence="5">
    <location>
        <begin position="373"/>
        <end position="393"/>
    </location>
</feature>
<evidence type="ECO:0000313" key="9">
    <source>
        <dbReference type="Proteomes" id="UP000429211"/>
    </source>
</evidence>
<organism evidence="8">
    <name type="scientific">Bifidobacterium dentium</name>
    <dbReference type="NCBI Taxonomy" id="1689"/>
    <lineage>
        <taxon>Bacteria</taxon>
        <taxon>Bacillati</taxon>
        <taxon>Actinomycetota</taxon>
        <taxon>Actinomycetes</taxon>
        <taxon>Bifidobacteriales</taxon>
        <taxon>Bifidobacteriaceae</taxon>
        <taxon>Bifidobacterium</taxon>
    </lineage>
</organism>
<keyword evidence="4 5" id="KW-0472">Membrane</keyword>
<feature type="transmembrane region" description="Helical" evidence="5">
    <location>
        <begin position="275"/>
        <end position="298"/>
    </location>
</feature>